<dbReference type="Proteomes" id="UP000662747">
    <property type="component" value="Chromosome"/>
</dbReference>
<protein>
    <submittedName>
        <fullName evidence="3">ABC transporter permease</fullName>
    </submittedName>
</protein>
<feature type="transmembrane region" description="Helical" evidence="2">
    <location>
        <begin position="167"/>
        <end position="194"/>
    </location>
</feature>
<feature type="region of interest" description="Disordered" evidence="1">
    <location>
        <begin position="1"/>
        <end position="23"/>
    </location>
</feature>
<feature type="transmembrane region" description="Helical" evidence="2">
    <location>
        <begin position="473"/>
        <end position="492"/>
    </location>
</feature>
<keyword evidence="2" id="KW-1133">Transmembrane helix</keyword>
<feature type="transmembrane region" description="Helical" evidence="2">
    <location>
        <begin position="353"/>
        <end position="372"/>
    </location>
</feature>
<feature type="transmembrane region" description="Helical" evidence="2">
    <location>
        <begin position="302"/>
        <end position="324"/>
    </location>
</feature>
<feature type="transmembrane region" description="Helical" evidence="2">
    <location>
        <begin position="140"/>
        <end position="161"/>
    </location>
</feature>
<gene>
    <name evidence="3" type="ORF">JY651_48930</name>
</gene>
<name>A0ABX7NW55_9BACT</name>
<proteinExistence type="predicted"/>
<keyword evidence="4" id="KW-1185">Reference proteome</keyword>
<keyword evidence="2" id="KW-0812">Transmembrane</keyword>
<feature type="transmembrane region" description="Helical" evidence="2">
    <location>
        <begin position="201"/>
        <end position="225"/>
    </location>
</feature>
<sequence length="506" mass="54632">MSTPMDTAASTAPETAAPPAAAPVSPWWERWGDRLNPLVVKEVRQGLRTRTFWVCFGLMLLSCVVLSLVAYVEVREAAFASHGRSYFFSFFLCLGVVHFFVIPYNAYRSLAREREDETWVLLVLTGLGPRRILRGKMTSYLVQAALYASAVGPFLLFSYFLNGIALPTILIILALGAAWLVFLTLVGVCAATLADGRLGRAFIHFTLLAALATALVQGNVAAFVLSDEGDRLLRNDGFLYAVGISLLLMLTDGWLLFEAAASRLSLPTEDYTRGPRRALLAQVLVGMLCGVGVWWFEARDHTVPEIFGIVGALHLMAVGLFVATDVDGQARPLRSGTRPWSLLRPGALRGFRLVVLLLAAWGGLFLGLELLAADTPLRGDAMRMATVATPVYGILFLSVAVLLGRMARSDRLSSPAALRLLFVAAVGLASALPPLVAVLMELEGDDGLINLLNPVVGIVNFGGYDYTTGGPKMTWPLLGFVVGVTVLAAFAADRVLAEREKRAHAL</sequence>
<evidence type="ECO:0000256" key="1">
    <source>
        <dbReference type="SAM" id="MobiDB-lite"/>
    </source>
</evidence>
<feature type="transmembrane region" description="Helical" evidence="2">
    <location>
        <begin position="51"/>
        <end position="74"/>
    </location>
</feature>
<evidence type="ECO:0000313" key="4">
    <source>
        <dbReference type="Proteomes" id="UP000662747"/>
    </source>
</evidence>
<feature type="transmembrane region" description="Helical" evidence="2">
    <location>
        <begin position="237"/>
        <end position="257"/>
    </location>
</feature>
<evidence type="ECO:0000313" key="3">
    <source>
        <dbReference type="EMBL" id="QSQ22938.1"/>
    </source>
</evidence>
<accession>A0ABX7NW55</accession>
<organism evidence="3 4">
    <name type="scientific">Pyxidicoccus parkwayensis</name>
    <dbReference type="NCBI Taxonomy" id="2813578"/>
    <lineage>
        <taxon>Bacteria</taxon>
        <taxon>Pseudomonadati</taxon>
        <taxon>Myxococcota</taxon>
        <taxon>Myxococcia</taxon>
        <taxon>Myxococcales</taxon>
        <taxon>Cystobacterineae</taxon>
        <taxon>Myxococcaceae</taxon>
        <taxon>Pyxidicoccus</taxon>
    </lineage>
</organism>
<feature type="transmembrane region" description="Helical" evidence="2">
    <location>
        <begin position="384"/>
        <end position="404"/>
    </location>
</feature>
<keyword evidence="2" id="KW-0472">Membrane</keyword>
<dbReference type="EMBL" id="CP071090">
    <property type="protein sequence ID" value="QSQ22938.1"/>
    <property type="molecule type" value="Genomic_DNA"/>
</dbReference>
<feature type="transmembrane region" description="Helical" evidence="2">
    <location>
        <begin position="278"/>
        <end position="296"/>
    </location>
</feature>
<feature type="transmembrane region" description="Helical" evidence="2">
    <location>
        <begin position="86"/>
        <end position="107"/>
    </location>
</feature>
<evidence type="ECO:0000256" key="2">
    <source>
        <dbReference type="SAM" id="Phobius"/>
    </source>
</evidence>
<reference evidence="3 4" key="1">
    <citation type="submission" date="2021-02" db="EMBL/GenBank/DDBJ databases">
        <title>De Novo genome assembly of isolated myxobacteria.</title>
        <authorList>
            <person name="Stevens D.C."/>
        </authorList>
    </citation>
    <scope>NUCLEOTIDE SEQUENCE [LARGE SCALE GENOMIC DNA]</scope>
    <source>
        <strain evidence="4">SCPEA02</strain>
    </source>
</reference>
<feature type="compositionally biased region" description="Low complexity" evidence="1">
    <location>
        <begin position="7"/>
        <end position="23"/>
    </location>
</feature>
<feature type="transmembrane region" description="Helical" evidence="2">
    <location>
        <begin position="416"/>
        <end position="440"/>
    </location>
</feature>